<protein>
    <recommendedName>
        <fullName evidence="2">DUF1858 domain-containing protein</fullName>
    </recommendedName>
</protein>
<dbReference type="OrthoDB" id="15017at2"/>
<accession>I2Q131</accession>
<reference evidence="1" key="1">
    <citation type="submission" date="2011-11" db="EMBL/GenBank/DDBJ databases">
        <title>Improved High-Quality Draft sequence of Desulfovibrio sp. U5L.</title>
        <authorList>
            <consortium name="US DOE Joint Genome Institute"/>
            <person name="Lucas S."/>
            <person name="Han J."/>
            <person name="Lapidus A."/>
            <person name="Cheng J.-F."/>
            <person name="Goodwin L."/>
            <person name="Pitluck S."/>
            <person name="Peters L."/>
            <person name="Ovchinnikova G."/>
            <person name="Held B."/>
            <person name="Detter J.C."/>
            <person name="Han C."/>
            <person name="Tapia R."/>
            <person name="Land M."/>
            <person name="Hauser L."/>
            <person name="Kyrpides N."/>
            <person name="Ivanova N."/>
            <person name="Pagani I."/>
            <person name="Gabster J."/>
            <person name="Walker C."/>
            <person name="Stolyar S."/>
            <person name="Stahl D."/>
            <person name="Arkin A."/>
            <person name="Dehal P."/>
            <person name="Hazen T."/>
            <person name="Woyke T."/>
        </authorList>
    </citation>
    <scope>NUCLEOTIDE SEQUENCE [LARGE SCALE GENOMIC DNA]</scope>
    <source>
        <strain evidence="1">U5L</strain>
    </source>
</reference>
<gene>
    <name evidence="1" type="ORF">DesU5LDRAFT_1810</name>
</gene>
<sequence length="71" mass="7565">MTLDADTATVLDVVAACPATQDVFRRYDAAAGCCLLCGGLFETITGLAARFGLDREALVNDLRTVVKKEEV</sequence>
<dbReference type="EMBL" id="JH600068">
    <property type="protein sequence ID" value="EIG53487.1"/>
    <property type="molecule type" value="Genomic_DNA"/>
</dbReference>
<evidence type="ECO:0000313" key="1">
    <source>
        <dbReference type="EMBL" id="EIG53487.1"/>
    </source>
</evidence>
<organism evidence="1">
    <name type="scientific">Desulfovibrio sp. U5L</name>
    <dbReference type="NCBI Taxonomy" id="596152"/>
    <lineage>
        <taxon>Bacteria</taxon>
        <taxon>Pseudomonadati</taxon>
        <taxon>Thermodesulfobacteriota</taxon>
        <taxon>Desulfovibrionia</taxon>
        <taxon>Desulfovibrionales</taxon>
        <taxon>Desulfovibrionaceae</taxon>
        <taxon>Desulfovibrio</taxon>
    </lineage>
</organism>
<evidence type="ECO:0008006" key="2">
    <source>
        <dbReference type="Google" id="ProtNLM"/>
    </source>
</evidence>
<dbReference type="HOGENOM" id="CLU_180540_2_0_7"/>
<proteinExistence type="predicted"/>
<name>I2Q131_9BACT</name>
<dbReference type="Gene3D" id="1.10.3910.10">
    <property type="entry name" value="SP0561-like"/>
    <property type="match status" value="1"/>
</dbReference>
<dbReference type="STRING" id="596152.DesU5LDRAFT_1810"/>
<dbReference type="AlphaFoldDB" id="I2Q131"/>
<dbReference type="InterPro" id="IPR038062">
    <property type="entry name" value="ScdA-like_N_sf"/>
</dbReference>